<comment type="caution">
    <text evidence="1">The sequence shown here is derived from an EMBL/GenBank/DDBJ whole genome shotgun (WGS) entry which is preliminary data.</text>
</comment>
<gene>
    <name evidence="1" type="ORF">LCGC14_2749510</name>
</gene>
<dbReference type="AlphaFoldDB" id="A0A0F8Z235"/>
<accession>A0A0F8Z235</accession>
<evidence type="ECO:0000313" key="1">
    <source>
        <dbReference type="EMBL" id="KKK87807.1"/>
    </source>
</evidence>
<name>A0A0F8Z235_9ZZZZ</name>
<proteinExistence type="predicted"/>
<dbReference type="EMBL" id="LAZR01050236">
    <property type="protein sequence ID" value="KKK87807.1"/>
    <property type="molecule type" value="Genomic_DNA"/>
</dbReference>
<reference evidence="1" key="1">
    <citation type="journal article" date="2015" name="Nature">
        <title>Complex archaea that bridge the gap between prokaryotes and eukaryotes.</title>
        <authorList>
            <person name="Spang A."/>
            <person name="Saw J.H."/>
            <person name="Jorgensen S.L."/>
            <person name="Zaremba-Niedzwiedzka K."/>
            <person name="Martijn J."/>
            <person name="Lind A.E."/>
            <person name="van Eijk R."/>
            <person name="Schleper C."/>
            <person name="Guy L."/>
            <person name="Ettema T.J."/>
        </authorList>
    </citation>
    <scope>NUCLEOTIDE SEQUENCE</scope>
</reference>
<organism evidence="1">
    <name type="scientific">marine sediment metagenome</name>
    <dbReference type="NCBI Taxonomy" id="412755"/>
    <lineage>
        <taxon>unclassified sequences</taxon>
        <taxon>metagenomes</taxon>
        <taxon>ecological metagenomes</taxon>
    </lineage>
</organism>
<sequence>MLRARIPPIKHKSVYLFLATPLVREISFESIQTMIFLLWIDQSVRTFSHRHKSNRAKSLLTMKNFLGIVNSVQMTCSIFVIHTLEKRPFI</sequence>
<protein>
    <submittedName>
        <fullName evidence="1">Uncharacterized protein</fullName>
    </submittedName>
</protein>